<accession>A0A6J8EQF9</accession>
<dbReference type="OrthoDB" id="10555514at2759"/>
<proteinExistence type="predicted"/>
<feature type="region of interest" description="Disordered" evidence="1">
    <location>
        <begin position="424"/>
        <end position="451"/>
    </location>
</feature>
<feature type="region of interest" description="Disordered" evidence="1">
    <location>
        <begin position="102"/>
        <end position="121"/>
    </location>
</feature>
<gene>
    <name evidence="2" type="ORF">MCOR_54855</name>
</gene>
<evidence type="ECO:0000313" key="2">
    <source>
        <dbReference type="EMBL" id="CAC5422834.1"/>
    </source>
</evidence>
<feature type="compositionally biased region" description="Basic and acidic residues" evidence="1">
    <location>
        <begin position="221"/>
        <end position="238"/>
    </location>
</feature>
<feature type="region of interest" description="Disordered" evidence="1">
    <location>
        <begin position="194"/>
        <end position="253"/>
    </location>
</feature>
<organism evidence="2 3">
    <name type="scientific">Mytilus coruscus</name>
    <name type="common">Sea mussel</name>
    <dbReference type="NCBI Taxonomy" id="42192"/>
    <lineage>
        <taxon>Eukaryota</taxon>
        <taxon>Metazoa</taxon>
        <taxon>Spiralia</taxon>
        <taxon>Lophotrochozoa</taxon>
        <taxon>Mollusca</taxon>
        <taxon>Bivalvia</taxon>
        <taxon>Autobranchia</taxon>
        <taxon>Pteriomorphia</taxon>
        <taxon>Mytilida</taxon>
        <taxon>Mytiloidea</taxon>
        <taxon>Mytilidae</taxon>
        <taxon>Mytilinae</taxon>
        <taxon>Mytilus</taxon>
    </lineage>
</organism>
<feature type="compositionally biased region" description="Basic and acidic residues" evidence="1">
    <location>
        <begin position="102"/>
        <end position="111"/>
    </location>
</feature>
<feature type="compositionally biased region" description="Basic and acidic residues" evidence="1">
    <location>
        <begin position="424"/>
        <end position="439"/>
    </location>
</feature>
<protein>
    <submittedName>
        <fullName evidence="2">Uncharacterized protein</fullName>
    </submittedName>
</protein>
<evidence type="ECO:0000313" key="3">
    <source>
        <dbReference type="Proteomes" id="UP000507470"/>
    </source>
</evidence>
<feature type="region of interest" description="Disordered" evidence="1">
    <location>
        <begin position="1"/>
        <end position="63"/>
    </location>
</feature>
<name>A0A6J8EQF9_MYTCO</name>
<dbReference type="AlphaFoldDB" id="A0A6J8EQF9"/>
<reference evidence="2 3" key="1">
    <citation type="submission" date="2020-06" db="EMBL/GenBank/DDBJ databases">
        <authorList>
            <person name="Li R."/>
            <person name="Bekaert M."/>
        </authorList>
    </citation>
    <scope>NUCLEOTIDE SEQUENCE [LARGE SCALE GENOMIC DNA]</scope>
    <source>
        <strain evidence="3">wild</strain>
    </source>
</reference>
<dbReference type="EMBL" id="CACVKT020009701">
    <property type="protein sequence ID" value="CAC5422834.1"/>
    <property type="molecule type" value="Genomic_DNA"/>
</dbReference>
<keyword evidence="3" id="KW-1185">Reference proteome</keyword>
<evidence type="ECO:0000256" key="1">
    <source>
        <dbReference type="SAM" id="MobiDB-lite"/>
    </source>
</evidence>
<feature type="compositionally biased region" description="Basic and acidic residues" evidence="1">
    <location>
        <begin position="35"/>
        <end position="51"/>
    </location>
</feature>
<dbReference type="Proteomes" id="UP000507470">
    <property type="component" value="Unassembled WGS sequence"/>
</dbReference>
<sequence>MTKQTNDPTGMNYTPGASRSTMDERYSSRDTSVTEDERYKPIASRGIEEQYKPTASQRTAEERLQPIEWKSGPIKKLTEEEGSQGTVNVSLKSEVKQDRLLKRQKDVEQERSVIPNEQDSIQHTYPSYDVIHQKVVDKMESVVKQKQTVDNCPGTVVDGFQKIDSLVTNENSIKPTENKRTVDKIYKQTDTPVTMDDMYTSTDRPVTSKRERISSEGSSMSDKKHKPEDIPFKKEHIPKPTFTNSPTVDQYKPVNSHITTEPKSVLSQKNKNKDCTLKEQNKYKPTESTVTNNQVTVRKSIIPEDIRYHENTENIKDERLESYSPSSDDTEKFVERHQNGDGIFLLTTPEEDSDENFSFTELEKTIYSKKASPRRKSIADELEQYFTDHPESPMLSSTLLSLPKTPGMQRPQYLNTLKKEHAIEDRTANNETDTKRITQEEFYFESTSHED</sequence>
<feature type="compositionally biased region" description="Polar residues" evidence="1">
    <location>
        <begin position="1"/>
        <end position="20"/>
    </location>
</feature>